<dbReference type="Proteomes" id="UP000282423">
    <property type="component" value="Unassembled WGS sequence"/>
</dbReference>
<organism evidence="2 3">
    <name type="scientific">Sphingobacterium puteale</name>
    <dbReference type="NCBI Taxonomy" id="2420510"/>
    <lineage>
        <taxon>Bacteria</taxon>
        <taxon>Pseudomonadati</taxon>
        <taxon>Bacteroidota</taxon>
        <taxon>Sphingobacteriia</taxon>
        <taxon>Sphingobacteriales</taxon>
        <taxon>Sphingobacteriaceae</taxon>
        <taxon>Sphingobacterium</taxon>
    </lineage>
</organism>
<dbReference type="AlphaFoldDB" id="A0A420W1A7"/>
<dbReference type="RefSeq" id="WP_121122245.1">
    <property type="nucleotide sequence ID" value="NZ_RBWS01000005.1"/>
</dbReference>
<protein>
    <submittedName>
        <fullName evidence="2">Uncharacterized protein</fullName>
    </submittedName>
</protein>
<keyword evidence="1" id="KW-0175">Coiled coil</keyword>
<gene>
    <name evidence="2" type="ORF">D7322_05935</name>
</gene>
<evidence type="ECO:0000256" key="1">
    <source>
        <dbReference type="SAM" id="Coils"/>
    </source>
</evidence>
<reference evidence="2 3" key="1">
    <citation type="submission" date="2018-10" db="EMBL/GenBank/DDBJ databases">
        <title>Sphingobacterium sp. M05W1-28.</title>
        <authorList>
            <person name="Cai H."/>
        </authorList>
    </citation>
    <scope>NUCLEOTIDE SEQUENCE [LARGE SCALE GENOMIC DNA]</scope>
    <source>
        <strain evidence="2 3">M05W1-28</strain>
    </source>
</reference>
<keyword evidence="3" id="KW-1185">Reference proteome</keyword>
<dbReference type="EMBL" id="RBWS01000005">
    <property type="protein sequence ID" value="RKO72341.1"/>
    <property type="molecule type" value="Genomic_DNA"/>
</dbReference>
<accession>A0A420W1A7</accession>
<feature type="coiled-coil region" evidence="1">
    <location>
        <begin position="39"/>
        <end position="73"/>
    </location>
</feature>
<evidence type="ECO:0000313" key="2">
    <source>
        <dbReference type="EMBL" id="RKO72341.1"/>
    </source>
</evidence>
<name>A0A420W1A7_9SPHI</name>
<dbReference type="OrthoDB" id="710998at2"/>
<evidence type="ECO:0000313" key="3">
    <source>
        <dbReference type="Proteomes" id="UP000282423"/>
    </source>
</evidence>
<comment type="caution">
    <text evidence="2">The sequence shown here is derived from an EMBL/GenBank/DDBJ whole genome shotgun (WGS) entry which is preliminary data.</text>
</comment>
<proteinExistence type="predicted"/>
<sequence>MKGISDLKHRKLLAISLEIQGDVKHVIDSEVLYKLRREFTNLNELYRQYSELLQQLERLVQDYETKERTIRSEILSRPLRKLAKNGKTGANLRMVITSLNSCAH</sequence>